<dbReference type="Pfam" id="PF00240">
    <property type="entry name" value="ubiquitin"/>
    <property type="match status" value="1"/>
</dbReference>
<keyword evidence="2" id="KW-1133">Transmembrane helix</keyword>
<dbReference type="SMART" id="SM00213">
    <property type="entry name" value="UBQ"/>
    <property type="match status" value="1"/>
</dbReference>
<dbReference type="OrthoDB" id="372487at2759"/>
<feature type="domain" description="Ubiquitin-like" evidence="3">
    <location>
        <begin position="227"/>
        <end position="302"/>
    </location>
</feature>
<evidence type="ECO:0000256" key="1">
    <source>
        <dbReference type="SAM" id="MobiDB-lite"/>
    </source>
</evidence>
<name>A0A1J1IS20_9DIPT</name>
<keyword evidence="2" id="KW-0472">Membrane</keyword>
<proteinExistence type="predicted"/>
<reference evidence="4 5" key="1">
    <citation type="submission" date="2015-04" db="EMBL/GenBank/DDBJ databases">
        <authorList>
            <person name="Syromyatnikov M.Y."/>
            <person name="Popov V.N."/>
        </authorList>
    </citation>
    <scope>NUCLEOTIDE SEQUENCE [LARGE SCALE GENOMIC DNA]</scope>
</reference>
<dbReference type="InterPro" id="IPR029071">
    <property type="entry name" value="Ubiquitin-like_domsf"/>
</dbReference>
<dbReference type="EMBL" id="CVRI01000059">
    <property type="protein sequence ID" value="CRL03015.1"/>
    <property type="molecule type" value="Genomic_DNA"/>
</dbReference>
<evidence type="ECO:0000313" key="5">
    <source>
        <dbReference type="Proteomes" id="UP000183832"/>
    </source>
</evidence>
<dbReference type="PROSITE" id="PS50053">
    <property type="entry name" value="UBIQUITIN_2"/>
    <property type="match status" value="1"/>
</dbReference>
<accession>A0A1J1IS20</accession>
<feature type="transmembrane region" description="Helical" evidence="2">
    <location>
        <begin position="336"/>
        <end position="360"/>
    </location>
</feature>
<dbReference type="GO" id="GO:0036503">
    <property type="term" value="P:ERAD pathway"/>
    <property type="evidence" value="ECO:0007669"/>
    <property type="project" value="InterPro"/>
</dbReference>
<evidence type="ECO:0000256" key="2">
    <source>
        <dbReference type="SAM" id="Phobius"/>
    </source>
</evidence>
<dbReference type="PANTHER" id="PTHR14557">
    <property type="entry name" value="PROTEIN C7ORF21"/>
    <property type="match status" value="1"/>
</dbReference>
<dbReference type="InterPro" id="IPR000626">
    <property type="entry name" value="Ubiquitin-like_dom"/>
</dbReference>
<dbReference type="CDD" id="cd17057">
    <property type="entry name" value="Ubl_TMUB1_like"/>
    <property type="match status" value="1"/>
</dbReference>
<dbReference type="Proteomes" id="UP000183832">
    <property type="component" value="Unassembled WGS sequence"/>
</dbReference>
<sequence>MRGDIRVVWHRRRKYYFVKNKKILKTIDNHIQFINFPKKANTTLSDDKHQQMNQKMVLFDSEDESLRSIHIILLSFIVALFYFVWKSTQVREIEFTTSSQFPISNFVRRSSSVISNISTATGSTTEENLTNSVENMTDSIFVEASESFNNQNNVSQDETDGDLRISDTEITEEELIIREMDRDIPSSSSSRAAECRLRKRIVHESQPSTSSASNSSDNNQQREEDKILIKLKYLNDEIKTVNAYLNETIGSFKRRQFQVELESKLIKLIFNGQILEDDRKSLSQCGLFSEAVVHCLILQKKNVMTPVSNQMSPVTRNTNNGGILNSTNPLEWNGTLFIYIIGMILVSVTLVFCWYCRIQYSSYFSWYSTVGLILMTSLFVIMIPLLTLVGFFSNRTA</sequence>
<feature type="compositionally biased region" description="Low complexity" evidence="1">
    <location>
        <begin position="205"/>
        <end position="219"/>
    </location>
</feature>
<dbReference type="PANTHER" id="PTHR14557:SF5">
    <property type="entry name" value="UBIQUITIN-LIKE DOMAIN-CONTAINING PROTEIN"/>
    <property type="match status" value="1"/>
</dbReference>
<keyword evidence="2" id="KW-0812">Transmembrane</keyword>
<organism evidence="4 5">
    <name type="scientific">Clunio marinus</name>
    <dbReference type="NCBI Taxonomy" id="568069"/>
    <lineage>
        <taxon>Eukaryota</taxon>
        <taxon>Metazoa</taxon>
        <taxon>Ecdysozoa</taxon>
        <taxon>Arthropoda</taxon>
        <taxon>Hexapoda</taxon>
        <taxon>Insecta</taxon>
        <taxon>Pterygota</taxon>
        <taxon>Neoptera</taxon>
        <taxon>Endopterygota</taxon>
        <taxon>Diptera</taxon>
        <taxon>Nematocera</taxon>
        <taxon>Chironomoidea</taxon>
        <taxon>Chironomidae</taxon>
        <taxon>Clunio</taxon>
    </lineage>
</organism>
<dbReference type="SUPFAM" id="SSF54236">
    <property type="entry name" value="Ubiquitin-like"/>
    <property type="match status" value="1"/>
</dbReference>
<protein>
    <submittedName>
        <fullName evidence="4">CLUMA_CG016524, isoform B</fullName>
    </submittedName>
</protein>
<evidence type="ECO:0000259" key="3">
    <source>
        <dbReference type="PROSITE" id="PS50053"/>
    </source>
</evidence>
<keyword evidence="5" id="KW-1185">Reference proteome</keyword>
<dbReference type="AlphaFoldDB" id="A0A1J1IS20"/>
<dbReference type="InterPro" id="IPR040352">
    <property type="entry name" value="TMUB1/2"/>
</dbReference>
<gene>
    <name evidence="4" type="ORF">CLUMA_CG016524</name>
</gene>
<dbReference type="Gene3D" id="3.10.20.90">
    <property type="entry name" value="Phosphatidylinositol 3-kinase Catalytic Subunit, Chain A, domain 1"/>
    <property type="match status" value="1"/>
</dbReference>
<feature type="transmembrane region" description="Helical" evidence="2">
    <location>
        <begin position="66"/>
        <end position="85"/>
    </location>
</feature>
<feature type="region of interest" description="Disordered" evidence="1">
    <location>
        <begin position="201"/>
        <end position="222"/>
    </location>
</feature>
<feature type="transmembrane region" description="Helical" evidence="2">
    <location>
        <begin position="366"/>
        <end position="392"/>
    </location>
</feature>
<evidence type="ECO:0000313" key="4">
    <source>
        <dbReference type="EMBL" id="CRL03015.1"/>
    </source>
</evidence>